<comment type="caution">
    <text evidence="5">The sequence shown here is derived from an EMBL/GenBank/DDBJ whole genome shotgun (WGS) entry which is preliminary data.</text>
</comment>
<sequence>MPRPPVCWWVFLLFLLARCGGQNDCLVASRCLPGFSIIALLALVVFSATDAFPFPWSSDPPEPGRPGEPPVLNLAQTIFVIYTVLVHLNTLAFTGRLSWALLHIHRQTNNVLKRRTNQPREASSPRSSGASIASDTSSLDDVSLLPYAESQPILNDKDIEEEVVHAIIIPNYNEEIHTLRSTLDVLASHPRASSQYEIYLAMEQKESGAPEKVEKLMSSYGMSFSLLQATFHPAGLPSEIAGKSSNVAFAARHIGHLHRAELNSGYCNVIVTVMDADTNLWPDYFTEIRRLHLTHVTDADRTLYSCPIIFDRNSTDSPILVRCADLLWGFAGLSTMHPNASISIPTSVYSLPLTLAEKVGGWDSDPTSIGEDMHMMLKCYFETAGNLVSRVVYVPASQCNVSSDLPHRGWRRSLDTCVARYRQALRHMWGALDSGFAARRTLSYFRFHPRCLFLRPRHLALLHLLWEAHFLPCHLVILLLFSTVSEQLTPREALHPDMAWAFWFTGLLRAGSFVWMNLCLVLYERWYAVCLQTRKTDMLAAQVADTGFSVRRWWHLPMLLERLVFPVAGMVFGAVPTVHAVFSHFWTDRLEYRVSKKPKFASLV</sequence>
<dbReference type="Gene3D" id="3.90.550.10">
    <property type="entry name" value="Spore Coat Polysaccharide Biosynthesis Protein SpsA, Chain A"/>
    <property type="match status" value="1"/>
</dbReference>
<evidence type="ECO:0000259" key="4">
    <source>
        <dbReference type="Pfam" id="PF13632"/>
    </source>
</evidence>
<gene>
    <name evidence="5" type="ORF">AOCH_006579</name>
</gene>
<dbReference type="EMBL" id="JYKN01001726">
    <property type="protein sequence ID" value="KKK19229.1"/>
    <property type="molecule type" value="Genomic_DNA"/>
</dbReference>
<keyword evidence="2" id="KW-0812">Transmembrane</keyword>
<dbReference type="VEuPathDB" id="FungiDB:P175DRAFT_0438176"/>
<feature type="domain" description="Glycosyltransferase 2-like" evidence="4">
    <location>
        <begin position="270"/>
        <end position="504"/>
    </location>
</feature>
<evidence type="ECO:0000313" key="6">
    <source>
        <dbReference type="Proteomes" id="UP000034947"/>
    </source>
</evidence>
<keyword evidence="3" id="KW-0732">Signal</keyword>
<evidence type="ECO:0000256" key="3">
    <source>
        <dbReference type="SAM" id="SignalP"/>
    </source>
</evidence>
<proteinExistence type="predicted"/>
<organism evidence="5 6">
    <name type="scientific">Aspergillus ochraceoroseus</name>
    <dbReference type="NCBI Taxonomy" id="138278"/>
    <lineage>
        <taxon>Eukaryota</taxon>
        <taxon>Fungi</taxon>
        <taxon>Dikarya</taxon>
        <taxon>Ascomycota</taxon>
        <taxon>Pezizomycotina</taxon>
        <taxon>Eurotiomycetes</taxon>
        <taxon>Eurotiomycetidae</taxon>
        <taxon>Eurotiales</taxon>
        <taxon>Aspergillaceae</taxon>
        <taxon>Aspergillus</taxon>
        <taxon>Aspergillus subgen. Nidulantes</taxon>
    </lineage>
</organism>
<dbReference type="InterPro" id="IPR001173">
    <property type="entry name" value="Glyco_trans_2-like"/>
</dbReference>
<dbReference type="OrthoDB" id="5819478at2759"/>
<accession>A0A0F8UHT3</accession>
<evidence type="ECO:0000313" key="5">
    <source>
        <dbReference type="EMBL" id="KKK19229.1"/>
    </source>
</evidence>
<dbReference type="AlphaFoldDB" id="A0A0F8UHT3"/>
<keyword evidence="2" id="KW-0472">Membrane</keyword>
<name>A0A0F8UHT3_9EURO</name>
<feature type="signal peptide" evidence="3">
    <location>
        <begin position="1"/>
        <end position="21"/>
    </location>
</feature>
<feature type="region of interest" description="Disordered" evidence="1">
    <location>
        <begin position="112"/>
        <end position="135"/>
    </location>
</feature>
<evidence type="ECO:0000256" key="2">
    <source>
        <dbReference type="SAM" id="Phobius"/>
    </source>
</evidence>
<feature type="transmembrane region" description="Helical" evidence="2">
    <location>
        <begin position="459"/>
        <end position="481"/>
    </location>
</feature>
<keyword evidence="2" id="KW-1133">Transmembrane helix</keyword>
<feature type="transmembrane region" description="Helical" evidence="2">
    <location>
        <begin position="37"/>
        <end position="56"/>
    </location>
</feature>
<dbReference type="Proteomes" id="UP000034947">
    <property type="component" value="Unassembled WGS sequence"/>
</dbReference>
<feature type="compositionally biased region" description="Low complexity" evidence="1">
    <location>
        <begin position="122"/>
        <end position="135"/>
    </location>
</feature>
<dbReference type="PANTHER" id="PTHR36851">
    <property type="entry name" value="UNNAMED PRODUCT"/>
    <property type="match status" value="1"/>
</dbReference>
<dbReference type="PANTHER" id="PTHR36851:SF1">
    <property type="entry name" value="GLYCO_TRANS_2-LIKE DOMAIN-CONTAINING PROTEIN"/>
    <property type="match status" value="1"/>
</dbReference>
<protein>
    <recommendedName>
        <fullName evidence="4">Glycosyltransferase 2-like domain-containing protein</fullName>
    </recommendedName>
</protein>
<keyword evidence="6" id="KW-1185">Reference proteome</keyword>
<dbReference type="SUPFAM" id="SSF53448">
    <property type="entry name" value="Nucleotide-diphospho-sugar transferases"/>
    <property type="match status" value="1"/>
</dbReference>
<feature type="chain" id="PRO_5002528749" description="Glycosyltransferase 2-like domain-containing protein" evidence="3">
    <location>
        <begin position="22"/>
        <end position="604"/>
    </location>
</feature>
<feature type="transmembrane region" description="Helical" evidence="2">
    <location>
        <begin position="563"/>
        <end position="586"/>
    </location>
</feature>
<reference evidence="5 6" key="1">
    <citation type="submission" date="2015-02" db="EMBL/GenBank/DDBJ databases">
        <title>Draft Genome Sequences of Two Closely-Related Aflatoxigenic Aspergillus Species Obtained from the Cote d'Ivoire.</title>
        <authorList>
            <person name="Moore G.G."/>
            <person name="Beltz S.B."/>
            <person name="Mack B.M."/>
        </authorList>
    </citation>
    <scope>NUCLEOTIDE SEQUENCE [LARGE SCALE GENOMIC DNA]</scope>
    <source>
        <strain evidence="5 6">SRRC1432</strain>
    </source>
</reference>
<dbReference type="Pfam" id="PF13632">
    <property type="entry name" value="Glyco_trans_2_3"/>
    <property type="match status" value="1"/>
</dbReference>
<dbReference type="InterPro" id="IPR029044">
    <property type="entry name" value="Nucleotide-diphossugar_trans"/>
</dbReference>
<evidence type="ECO:0000256" key="1">
    <source>
        <dbReference type="SAM" id="MobiDB-lite"/>
    </source>
</evidence>
<feature type="transmembrane region" description="Helical" evidence="2">
    <location>
        <begin position="501"/>
        <end position="523"/>
    </location>
</feature>